<dbReference type="Proteomes" id="UP000738349">
    <property type="component" value="Unassembled WGS sequence"/>
</dbReference>
<sequence length="201" mass="21990">MAACEAKPDYTPAELLATEMQYFPSQHMMISCGCVPIDPIARKIAILRDTVYHIIQLPKGRKNIGEDLLAAALRETYEETGVRFSALPLKVATRATPTPDMAGSFVPGENPDITGGLLNCEVSSVCSYPCIYTGAFKLVFWFAAQGNSTDVPVEGTKESWEENTVLEWVNAHEAAGMMSFKVDGDVIEKVLSDMRNSGYDI</sequence>
<dbReference type="Gene3D" id="3.90.79.10">
    <property type="entry name" value="Nucleoside Triphosphate Pyrophosphohydrolase"/>
    <property type="match status" value="1"/>
</dbReference>
<dbReference type="PROSITE" id="PS51462">
    <property type="entry name" value="NUDIX"/>
    <property type="match status" value="1"/>
</dbReference>
<accession>A0A9P9JMT9</accession>
<dbReference type="InterPro" id="IPR020084">
    <property type="entry name" value="NUDIX_hydrolase_CS"/>
</dbReference>
<name>A0A9P9JMT9_9HYPO</name>
<evidence type="ECO:0000256" key="1">
    <source>
        <dbReference type="ARBA" id="ARBA00022801"/>
    </source>
</evidence>
<dbReference type="InterPro" id="IPR000086">
    <property type="entry name" value="NUDIX_hydrolase_dom"/>
</dbReference>
<dbReference type="InterPro" id="IPR051325">
    <property type="entry name" value="Nudix_hydrolase_domain"/>
</dbReference>
<feature type="domain" description="Nudix hydrolase" evidence="2">
    <location>
        <begin position="27"/>
        <end position="191"/>
    </location>
</feature>
<keyword evidence="4" id="KW-1185">Reference proteome</keyword>
<dbReference type="PROSITE" id="PS00893">
    <property type="entry name" value="NUDIX_BOX"/>
    <property type="match status" value="1"/>
</dbReference>
<evidence type="ECO:0000313" key="3">
    <source>
        <dbReference type="EMBL" id="KAH7175514.1"/>
    </source>
</evidence>
<protein>
    <recommendedName>
        <fullName evidence="2">Nudix hydrolase domain-containing protein</fullName>
    </recommendedName>
</protein>
<dbReference type="OrthoDB" id="10259236at2759"/>
<dbReference type="PANTHER" id="PTHR21340:SF0">
    <property type="entry name" value="BIS(5'-NUCLEOSYL)-TETRAPHOSPHATASE [ASYMMETRICAL]"/>
    <property type="match status" value="1"/>
</dbReference>
<proteinExistence type="predicted"/>
<gene>
    <name evidence="3" type="ORF">EDB81DRAFT_770124</name>
</gene>
<evidence type="ECO:0000313" key="4">
    <source>
        <dbReference type="Proteomes" id="UP000738349"/>
    </source>
</evidence>
<dbReference type="AlphaFoldDB" id="A0A9P9JMT9"/>
<dbReference type="EMBL" id="JAGMUV010000001">
    <property type="protein sequence ID" value="KAH7175514.1"/>
    <property type="molecule type" value="Genomic_DNA"/>
</dbReference>
<dbReference type="GO" id="GO:0006754">
    <property type="term" value="P:ATP biosynthetic process"/>
    <property type="evidence" value="ECO:0007669"/>
    <property type="project" value="TreeGrafter"/>
</dbReference>
<organism evidence="3 4">
    <name type="scientific">Dactylonectria macrodidyma</name>
    <dbReference type="NCBI Taxonomy" id="307937"/>
    <lineage>
        <taxon>Eukaryota</taxon>
        <taxon>Fungi</taxon>
        <taxon>Dikarya</taxon>
        <taxon>Ascomycota</taxon>
        <taxon>Pezizomycotina</taxon>
        <taxon>Sordariomycetes</taxon>
        <taxon>Hypocreomycetidae</taxon>
        <taxon>Hypocreales</taxon>
        <taxon>Nectriaceae</taxon>
        <taxon>Dactylonectria</taxon>
    </lineage>
</organism>
<dbReference type="SUPFAM" id="SSF55811">
    <property type="entry name" value="Nudix"/>
    <property type="match status" value="1"/>
</dbReference>
<comment type="caution">
    <text evidence="3">The sequence shown here is derived from an EMBL/GenBank/DDBJ whole genome shotgun (WGS) entry which is preliminary data.</text>
</comment>
<dbReference type="GO" id="GO:0004081">
    <property type="term" value="F:bis(5'-nucleosyl)-tetraphosphatase (asymmetrical) activity"/>
    <property type="evidence" value="ECO:0007669"/>
    <property type="project" value="TreeGrafter"/>
</dbReference>
<reference evidence="3" key="1">
    <citation type="journal article" date="2021" name="Nat. Commun.">
        <title>Genetic determinants of endophytism in the Arabidopsis root mycobiome.</title>
        <authorList>
            <person name="Mesny F."/>
            <person name="Miyauchi S."/>
            <person name="Thiergart T."/>
            <person name="Pickel B."/>
            <person name="Atanasova L."/>
            <person name="Karlsson M."/>
            <person name="Huettel B."/>
            <person name="Barry K.W."/>
            <person name="Haridas S."/>
            <person name="Chen C."/>
            <person name="Bauer D."/>
            <person name="Andreopoulos W."/>
            <person name="Pangilinan J."/>
            <person name="LaButti K."/>
            <person name="Riley R."/>
            <person name="Lipzen A."/>
            <person name="Clum A."/>
            <person name="Drula E."/>
            <person name="Henrissat B."/>
            <person name="Kohler A."/>
            <person name="Grigoriev I.V."/>
            <person name="Martin F.M."/>
            <person name="Hacquard S."/>
        </authorList>
    </citation>
    <scope>NUCLEOTIDE SEQUENCE</scope>
    <source>
        <strain evidence="3">MPI-CAGE-AT-0147</strain>
    </source>
</reference>
<dbReference type="GO" id="GO:0006167">
    <property type="term" value="P:AMP biosynthetic process"/>
    <property type="evidence" value="ECO:0007669"/>
    <property type="project" value="TreeGrafter"/>
</dbReference>
<dbReference type="PANTHER" id="PTHR21340">
    <property type="entry name" value="DIADENOSINE 5,5-P1,P4-TETRAPHOSPHATE PYROPHOSPHOHYDROLASE MUTT"/>
    <property type="match status" value="1"/>
</dbReference>
<dbReference type="PROSITE" id="PS51257">
    <property type="entry name" value="PROKAR_LIPOPROTEIN"/>
    <property type="match status" value="1"/>
</dbReference>
<dbReference type="InterPro" id="IPR015797">
    <property type="entry name" value="NUDIX_hydrolase-like_dom_sf"/>
</dbReference>
<keyword evidence="1" id="KW-0378">Hydrolase</keyword>
<evidence type="ECO:0000259" key="2">
    <source>
        <dbReference type="PROSITE" id="PS51462"/>
    </source>
</evidence>
<dbReference type="Pfam" id="PF00293">
    <property type="entry name" value="NUDIX"/>
    <property type="match status" value="1"/>
</dbReference>